<dbReference type="Proteomes" id="UP001500740">
    <property type="component" value="Unassembled WGS sequence"/>
</dbReference>
<organism evidence="1 2">
    <name type="scientific">Alkalibacillus silvisoli</name>
    <dbReference type="NCBI Taxonomy" id="392823"/>
    <lineage>
        <taxon>Bacteria</taxon>
        <taxon>Bacillati</taxon>
        <taxon>Bacillota</taxon>
        <taxon>Bacilli</taxon>
        <taxon>Bacillales</taxon>
        <taxon>Bacillaceae</taxon>
        <taxon>Alkalibacillus</taxon>
    </lineage>
</organism>
<comment type="caution">
    <text evidence="1">The sequence shown here is derived from an EMBL/GenBank/DDBJ whole genome shotgun (WGS) entry which is preliminary data.</text>
</comment>
<evidence type="ECO:0000313" key="2">
    <source>
        <dbReference type="Proteomes" id="UP001500740"/>
    </source>
</evidence>
<accession>A0ABN0ZVQ1</accession>
<dbReference type="Gene3D" id="3.30.310.100">
    <property type="entry name" value="YugN-like"/>
    <property type="match status" value="1"/>
</dbReference>
<dbReference type="SUPFAM" id="SSF160755">
    <property type="entry name" value="YugN-like"/>
    <property type="match status" value="1"/>
</dbReference>
<reference evidence="1 2" key="1">
    <citation type="journal article" date="2019" name="Int. J. Syst. Evol. Microbiol.">
        <title>The Global Catalogue of Microorganisms (GCM) 10K type strain sequencing project: providing services to taxonomists for standard genome sequencing and annotation.</title>
        <authorList>
            <consortium name="The Broad Institute Genomics Platform"/>
            <consortium name="The Broad Institute Genome Sequencing Center for Infectious Disease"/>
            <person name="Wu L."/>
            <person name="Ma J."/>
        </authorList>
    </citation>
    <scope>NUCLEOTIDE SEQUENCE [LARGE SCALE GENOMIC DNA]</scope>
    <source>
        <strain evidence="1 2">JCM 14193</strain>
    </source>
</reference>
<protein>
    <submittedName>
        <fullName evidence="1">YugN family protein</fullName>
    </submittedName>
</protein>
<keyword evidence="2" id="KW-1185">Reference proteome</keyword>
<proteinExistence type="predicted"/>
<dbReference type="InterPro" id="IPR014967">
    <property type="entry name" value="Uncharacterised_YugN-like"/>
</dbReference>
<gene>
    <name evidence="1" type="ORF">GCM10008935_14680</name>
</gene>
<dbReference type="Pfam" id="PF08868">
    <property type="entry name" value="YugN"/>
    <property type="match status" value="1"/>
</dbReference>
<dbReference type="InterPro" id="IPR036491">
    <property type="entry name" value="YugN-like_sf"/>
</dbReference>
<dbReference type="EMBL" id="BAAACZ010000011">
    <property type="protein sequence ID" value="GAA0460416.1"/>
    <property type="molecule type" value="Genomic_DNA"/>
</dbReference>
<dbReference type="RefSeq" id="WP_343782794.1">
    <property type="nucleotide sequence ID" value="NZ_BAAACZ010000011.1"/>
</dbReference>
<sequence>MEITKFSIDGTQVKQQPLTHALEQNGFVLAEKWDYERVTYDLKINSPEQNITYYLRLRGIAVEGSVDRGSALIKLLTPLLGKHYYPHGVEYGEEDIPNNVLDRVDRVLAKVEEDLKQYQEDHA</sequence>
<name>A0ABN0ZVQ1_9BACI</name>
<evidence type="ECO:0000313" key="1">
    <source>
        <dbReference type="EMBL" id="GAA0460416.1"/>
    </source>
</evidence>